<feature type="region of interest" description="Disordered" evidence="2">
    <location>
        <begin position="381"/>
        <end position="436"/>
    </location>
</feature>
<feature type="domain" description="JmjC" evidence="3">
    <location>
        <begin position="187"/>
        <end position="338"/>
    </location>
</feature>
<dbReference type="PROSITE" id="PS51184">
    <property type="entry name" value="JMJC"/>
    <property type="match status" value="1"/>
</dbReference>
<feature type="compositionally biased region" description="Low complexity" evidence="2">
    <location>
        <begin position="107"/>
        <end position="135"/>
    </location>
</feature>
<feature type="region of interest" description="Disordered" evidence="2">
    <location>
        <begin position="480"/>
        <end position="499"/>
    </location>
</feature>
<evidence type="ECO:0000256" key="1">
    <source>
        <dbReference type="ARBA" id="ARBA00006801"/>
    </source>
</evidence>
<dbReference type="EMBL" id="JAEHOE010000057">
    <property type="protein sequence ID" value="KAG2490977.1"/>
    <property type="molecule type" value="Genomic_DNA"/>
</dbReference>
<feature type="region of interest" description="Disordered" evidence="2">
    <location>
        <begin position="529"/>
        <end position="560"/>
    </location>
</feature>
<feature type="region of interest" description="Disordered" evidence="2">
    <location>
        <begin position="342"/>
        <end position="368"/>
    </location>
</feature>
<gene>
    <name evidence="4" type="ORF">HYH03_010651</name>
</gene>
<evidence type="ECO:0000313" key="5">
    <source>
        <dbReference type="Proteomes" id="UP000612055"/>
    </source>
</evidence>
<dbReference type="Gene3D" id="2.60.120.650">
    <property type="entry name" value="Cupin"/>
    <property type="match status" value="1"/>
</dbReference>
<reference evidence="4" key="1">
    <citation type="journal article" date="2020" name="bioRxiv">
        <title>Comparative genomics of Chlamydomonas.</title>
        <authorList>
            <person name="Craig R.J."/>
            <person name="Hasan A.R."/>
            <person name="Ness R.W."/>
            <person name="Keightley P.D."/>
        </authorList>
    </citation>
    <scope>NUCLEOTIDE SEQUENCE</scope>
    <source>
        <strain evidence="4">CCAP 11/70</strain>
    </source>
</reference>
<comment type="similarity">
    <text evidence="1">Belongs to the JARID1 histone demethylase family.</text>
</comment>
<dbReference type="Proteomes" id="UP000612055">
    <property type="component" value="Unassembled WGS sequence"/>
</dbReference>
<feature type="compositionally biased region" description="Acidic residues" evidence="2">
    <location>
        <begin position="136"/>
        <end position="147"/>
    </location>
</feature>
<protein>
    <recommendedName>
        <fullName evidence="3">JmjC domain-containing protein</fullName>
    </recommendedName>
</protein>
<dbReference type="AlphaFoldDB" id="A0A836BWH3"/>
<organism evidence="4 5">
    <name type="scientific">Edaphochlamys debaryana</name>
    <dbReference type="NCBI Taxonomy" id="47281"/>
    <lineage>
        <taxon>Eukaryota</taxon>
        <taxon>Viridiplantae</taxon>
        <taxon>Chlorophyta</taxon>
        <taxon>core chlorophytes</taxon>
        <taxon>Chlorophyceae</taxon>
        <taxon>CS clade</taxon>
        <taxon>Chlamydomonadales</taxon>
        <taxon>Chlamydomonadales incertae sedis</taxon>
        <taxon>Edaphochlamys</taxon>
    </lineage>
</organism>
<dbReference type="OrthoDB" id="415358at2759"/>
<evidence type="ECO:0000313" key="4">
    <source>
        <dbReference type="EMBL" id="KAG2490977.1"/>
    </source>
</evidence>
<accession>A0A836BWH3</accession>
<evidence type="ECO:0000256" key="2">
    <source>
        <dbReference type="SAM" id="MobiDB-lite"/>
    </source>
</evidence>
<feature type="region of interest" description="Disordered" evidence="2">
    <location>
        <begin position="31"/>
        <end position="169"/>
    </location>
</feature>
<dbReference type="SUPFAM" id="SSF51197">
    <property type="entry name" value="Clavaminate synthase-like"/>
    <property type="match status" value="1"/>
</dbReference>
<dbReference type="InterPro" id="IPR041667">
    <property type="entry name" value="Cupin_8"/>
</dbReference>
<feature type="compositionally biased region" description="Gly residues" evidence="2">
    <location>
        <begin position="529"/>
        <end position="548"/>
    </location>
</feature>
<dbReference type="Pfam" id="PF13621">
    <property type="entry name" value="Cupin_8"/>
    <property type="match status" value="1"/>
</dbReference>
<feature type="compositionally biased region" description="Gly residues" evidence="2">
    <location>
        <begin position="47"/>
        <end position="57"/>
    </location>
</feature>
<evidence type="ECO:0000259" key="3">
    <source>
        <dbReference type="PROSITE" id="PS51184"/>
    </source>
</evidence>
<dbReference type="PANTHER" id="PTHR12461:SF102">
    <property type="entry name" value="LYSINE-SPECIFIC DEMETHYLASE JMJ31"/>
    <property type="match status" value="1"/>
</dbReference>
<feature type="region of interest" description="Disordered" evidence="2">
    <location>
        <begin position="646"/>
        <end position="726"/>
    </location>
</feature>
<proteinExistence type="inferred from homology"/>
<dbReference type="InterPro" id="IPR003347">
    <property type="entry name" value="JmjC_dom"/>
</dbReference>
<feature type="compositionally biased region" description="Low complexity" evidence="2">
    <location>
        <begin position="672"/>
        <end position="688"/>
    </location>
</feature>
<dbReference type="PANTHER" id="PTHR12461">
    <property type="entry name" value="HYPOXIA-INDUCIBLE FACTOR 1 ALPHA INHIBITOR-RELATED"/>
    <property type="match status" value="1"/>
</dbReference>
<dbReference type="SMART" id="SM00558">
    <property type="entry name" value="JmjC"/>
    <property type="match status" value="1"/>
</dbReference>
<feature type="compositionally biased region" description="Acidic residues" evidence="2">
    <location>
        <begin position="421"/>
        <end position="430"/>
    </location>
</feature>
<name>A0A836BWH3_9CHLO</name>
<sequence>MLSSSPVFYGDIARRSPAVVTLGQLLAGLRPEGGWQAPPHAHEGGTEPAGGHPGDPGGTPPGAWHSPAGADAPPAGPQHRRSATCRGEEAEEAEAGNGRGRAKGSGKDSSPPSPGGASSGRTGEQAGSSGASSSGSEDESEEDDDGSSEGASSSDEGGRSCGSPALTGADGGGRRLHAYLAQQPLDGALAPLLADAPLPACLAGKRLHSNNLWISAGSVRSSLHTDPHHNLLAVAAGRKAVTLIPPHLTPCVYPLSITGDAHNHSGVPFADPRPAARHPAFAAAMAAARHAELGPGDALFIPEGWWHQVDSGPGTTLGLNYWWRSAMAQALLEAPPLLEAPGAQAGQGPVAPSAAAPAGGPPVSGSGAEAVAAPCAVRPQAAGAQNGGTCPDAAAHAGSKPGRKAWVETGRAESGQPSQDEGLEPGDATETDPGPGLRNLFTLRQLARAAIDDIVQQLLLSVQRTEIAVRCAGGLADSQAEAGPGPAPLQGTGAGASVQSGARGGGCAATDAEVEAALVSAIRQDCGEDSGGNGVGGGSGKPGGGGGTEASQRHPAAAPPRHRLAPLTAGLLSLLPCAEAARLGLTGCGVAAVLAATRPHQLARVLYGMCCRTGRTAEVAALLTRCCRVPAVAVLLTRAFDALGEAAPEGGQGGGQGQGPDEEGHTTQDRTAGSASAAAQQAGPAASEPGGGEVGPASPLAKRRRCGGGPSGGADPGLKPGPGPSWCARVEAADGAPPAEPVFPGVGPFFEALYGTVPDPDEVFQRLLEGRAALSAAARELLLATVLS</sequence>
<keyword evidence="5" id="KW-1185">Reference proteome</keyword>
<comment type="caution">
    <text evidence="4">The sequence shown here is derived from an EMBL/GenBank/DDBJ whole genome shotgun (WGS) entry which is preliminary data.</text>
</comment>